<proteinExistence type="predicted"/>
<organism evidence="2 3">
    <name type="scientific">Actinomadura parmotrematis</name>
    <dbReference type="NCBI Taxonomy" id="2864039"/>
    <lineage>
        <taxon>Bacteria</taxon>
        <taxon>Bacillati</taxon>
        <taxon>Actinomycetota</taxon>
        <taxon>Actinomycetes</taxon>
        <taxon>Streptosporangiales</taxon>
        <taxon>Thermomonosporaceae</taxon>
        <taxon>Actinomadura</taxon>
    </lineage>
</organism>
<comment type="caution">
    <text evidence="2">The sequence shown here is derived from an EMBL/GenBank/DDBJ whole genome shotgun (WGS) entry which is preliminary data.</text>
</comment>
<keyword evidence="3" id="KW-1185">Reference proteome</keyword>
<feature type="domain" description="TNT" evidence="1">
    <location>
        <begin position="470"/>
        <end position="554"/>
    </location>
</feature>
<dbReference type="Pfam" id="PF14021">
    <property type="entry name" value="TNT"/>
    <property type="match status" value="1"/>
</dbReference>
<sequence>MRRAQYISEQGTWFSATFLVEHGTAQPYYNYDVDPLWDPPPSPDVWTRDQIVLPRDGAHVPEWLRERQAGREPSYPGEGVDEGAEPLDAAQQMEVLTHRLPLLAADQAPPLWRKIVGFYQACGGHVEFPPPLAYLADGGTVDWTPPPAFGLLLDRLRAAQGGAWSRMDFEILYDEGAVRCRASYTRDAGPPWNRPPVAADVRRELERFPRPDPPEWMAAILRRADGTAEGPAPAGPAPRAEGVRRARVFDHVGPDGDDPSVTRPAVPDEEVRKVLDYLWSAPVVLVARSTGPDQMDPGRGDLVPLTVRTDGRWTWTGAVAYYLAEHGVPPEPDLVEHIRANGHTVPEVSEEAMAAAIAAATGRAEPPRLRTDWPARAVQRLADLGVDEAAYSVGATADGAWCLVAEDGRWAVFKQAGGERFKEVVFDAPDDAAAHLVGRCLLTPARRRLIAPLAGEPPATLFRGAREVEVPVGTVVDRHGEPDGNVAYAEHTPFERRSLPPEWKDRPRRAYRLRRPVRAVTGTAVPWFGQPGGGVAYIFARSFNELLHDGSVVETG</sequence>
<dbReference type="InterPro" id="IPR025331">
    <property type="entry name" value="TNT"/>
</dbReference>
<name>A0ABS7FM60_9ACTN</name>
<dbReference type="EMBL" id="JAIBOA010000002">
    <property type="protein sequence ID" value="MBW8481436.1"/>
    <property type="molecule type" value="Genomic_DNA"/>
</dbReference>
<reference evidence="2 3" key="1">
    <citation type="submission" date="2021-07" db="EMBL/GenBank/DDBJ databases">
        <title>Actinomadura sp. PM05-2 isolated from lichen.</title>
        <authorList>
            <person name="Somphong A."/>
            <person name="Phongsopitanun W."/>
            <person name="Tanasupawat S."/>
            <person name="Peongsungnone V."/>
        </authorList>
    </citation>
    <scope>NUCLEOTIDE SEQUENCE [LARGE SCALE GENOMIC DNA]</scope>
    <source>
        <strain evidence="2 3">PM05-2</strain>
    </source>
</reference>
<evidence type="ECO:0000313" key="2">
    <source>
        <dbReference type="EMBL" id="MBW8481436.1"/>
    </source>
</evidence>
<evidence type="ECO:0000259" key="1">
    <source>
        <dbReference type="Pfam" id="PF14021"/>
    </source>
</evidence>
<dbReference type="SUPFAM" id="SSF160424">
    <property type="entry name" value="BH3703-like"/>
    <property type="match status" value="1"/>
</dbReference>
<dbReference type="Proteomes" id="UP000774570">
    <property type="component" value="Unassembled WGS sequence"/>
</dbReference>
<dbReference type="InterPro" id="IPR036170">
    <property type="entry name" value="YezG-like_sf"/>
</dbReference>
<protein>
    <submittedName>
        <fullName evidence="2">TNT domain-containing protein</fullName>
    </submittedName>
</protein>
<accession>A0ABS7FM60</accession>
<evidence type="ECO:0000313" key="3">
    <source>
        <dbReference type="Proteomes" id="UP000774570"/>
    </source>
</evidence>
<gene>
    <name evidence="2" type="ORF">K1Y72_03560</name>
</gene>